<feature type="compositionally biased region" description="Basic and acidic residues" evidence="1">
    <location>
        <begin position="325"/>
        <end position="334"/>
    </location>
</feature>
<organism evidence="2 3">
    <name type="scientific">Colletotrichum tanaceti</name>
    <dbReference type="NCBI Taxonomy" id="1306861"/>
    <lineage>
        <taxon>Eukaryota</taxon>
        <taxon>Fungi</taxon>
        <taxon>Dikarya</taxon>
        <taxon>Ascomycota</taxon>
        <taxon>Pezizomycotina</taxon>
        <taxon>Sordariomycetes</taxon>
        <taxon>Hypocreomycetidae</taxon>
        <taxon>Glomerellales</taxon>
        <taxon>Glomerellaceae</taxon>
        <taxon>Colletotrichum</taxon>
        <taxon>Colletotrichum destructivum species complex</taxon>
    </lineage>
</organism>
<proteinExistence type="predicted"/>
<dbReference type="Proteomes" id="UP000310108">
    <property type="component" value="Unassembled WGS sequence"/>
</dbReference>
<dbReference type="STRING" id="1306861.A0A4U6XUJ8"/>
<feature type="region of interest" description="Disordered" evidence="1">
    <location>
        <begin position="249"/>
        <end position="370"/>
    </location>
</feature>
<feature type="region of interest" description="Disordered" evidence="1">
    <location>
        <begin position="86"/>
        <end position="116"/>
    </location>
</feature>
<comment type="caution">
    <text evidence="2">The sequence shown here is derived from an EMBL/GenBank/DDBJ whole genome shotgun (WGS) entry which is preliminary data.</text>
</comment>
<protein>
    <submittedName>
        <fullName evidence="2">Uncharacterized protein</fullName>
    </submittedName>
</protein>
<reference evidence="2 3" key="1">
    <citation type="journal article" date="2019" name="PLoS ONE">
        <title>Comparative genome analysis indicates high evolutionary potential of pathogenicity genes in Colletotrichum tanaceti.</title>
        <authorList>
            <person name="Lelwala R.V."/>
            <person name="Korhonen P.K."/>
            <person name="Young N.D."/>
            <person name="Scott J.B."/>
            <person name="Ades P.A."/>
            <person name="Gasser R.B."/>
            <person name="Taylor P.W.J."/>
        </authorList>
    </citation>
    <scope>NUCLEOTIDE SEQUENCE [LARGE SCALE GENOMIC DNA]</scope>
    <source>
        <strain evidence="2">BRIP57314</strain>
    </source>
</reference>
<feature type="region of interest" description="Disordered" evidence="1">
    <location>
        <begin position="191"/>
        <end position="237"/>
    </location>
</feature>
<dbReference type="EMBL" id="PJEX01000006">
    <property type="protein sequence ID" value="TKW59677.1"/>
    <property type="molecule type" value="Genomic_DNA"/>
</dbReference>
<keyword evidence="3" id="KW-1185">Reference proteome</keyword>
<feature type="compositionally biased region" description="Low complexity" evidence="1">
    <location>
        <begin position="280"/>
        <end position="293"/>
    </location>
</feature>
<sequence>MASSKPANADSAEALHGLINDVLIQIGKALKSQNREGRSQAQAQISLQSKLPEIIETFHWKLDDLESEIMRAKAALQRDLDRFRQQRQPVEQPAPIEAQTKSPIDIDLDSSSPEVSPENKAMVMEAMVMEAMVMEATGPHRIPAEPSAAPSMAPFPDMGVSFQPEPEPEPPVKETAPASPAMMVPIGEVKAEPNLTPPTSQPQPSGAPEAPMDDMFNLNGGGGGGGVDNVSGGNEANDAEFHFTDMTFSLAPANNDPQPQPRAQEAPMDISFGSSETRGDPLSLDNLLPPDNSASKQEPEAGAVPTPPTAVSAAPTTAANQQKPAEAKMERQDSSLDELFGLNGNTGMDDMDLDMNMGGEGGEGNNFDDMMFFDDTEMEHGKFDEDFFQIQ</sequence>
<name>A0A4U6XUJ8_9PEZI</name>
<dbReference type="OrthoDB" id="5409998at2759"/>
<feature type="compositionally biased region" description="Low complexity" evidence="1">
    <location>
        <begin position="102"/>
        <end position="113"/>
    </location>
</feature>
<evidence type="ECO:0000256" key="1">
    <source>
        <dbReference type="SAM" id="MobiDB-lite"/>
    </source>
</evidence>
<gene>
    <name evidence="2" type="ORF">CTA1_7467</name>
</gene>
<feature type="compositionally biased region" description="Low complexity" evidence="1">
    <location>
        <begin position="301"/>
        <end position="319"/>
    </location>
</feature>
<dbReference type="AlphaFoldDB" id="A0A4U6XUJ8"/>
<accession>A0A4U6XUJ8</accession>
<evidence type="ECO:0000313" key="3">
    <source>
        <dbReference type="Proteomes" id="UP000310108"/>
    </source>
</evidence>
<evidence type="ECO:0000313" key="2">
    <source>
        <dbReference type="EMBL" id="TKW59677.1"/>
    </source>
</evidence>